<dbReference type="Pfam" id="PF04909">
    <property type="entry name" value="Amidohydro_2"/>
    <property type="match status" value="1"/>
</dbReference>
<protein>
    <submittedName>
        <fullName evidence="2">Amidohydrolase family protein</fullName>
    </submittedName>
</protein>
<dbReference type="PANTHER" id="PTHR35563">
    <property type="entry name" value="BARREL METAL-DEPENDENT HYDROLASE, PUTATIVE (AFU_ORTHOLOGUE AFUA_1G16240)-RELATED"/>
    <property type="match status" value="1"/>
</dbReference>
<name>A0ABS2WBJ7_9GAMM</name>
<dbReference type="Gene3D" id="3.20.20.140">
    <property type="entry name" value="Metal-dependent hydrolases"/>
    <property type="match status" value="1"/>
</dbReference>
<dbReference type="InterPro" id="IPR032466">
    <property type="entry name" value="Metal_Hydrolase"/>
</dbReference>
<gene>
    <name evidence="2" type="ORF">JW498_16370</name>
</gene>
<proteinExistence type="predicted"/>
<keyword evidence="3" id="KW-1185">Reference proteome</keyword>
<evidence type="ECO:0000313" key="3">
    <source>
        <dbReference type="Proteomes" id="UP000760472"/>
    </source>
</evidence>
<reference evidence="2 3" key="1">
    <citation type="submission" date="2021-02" db="EMBL/GenBank/DDBJ databases">
        <title>A novel species of genus Amphritea isolated from a fishpond in China.</title>
        <authorList>
            <person name="Lu H."/>
        </authorList>
    </citation>
    <scope>NUCLEOTIDE SEQUENCE [LARGE SCALE GENOMIC DNA]</scope>
    <source>
        <strain evidence="2 3">RP18W</strain>
    </source>
</reference>
<evidence type="ECO:0000259" key="1">
    <source>
        <dbReference type="Pfam" id="PF04909"/>
    </source>
</evidence>
<dbReference type="Proteomes" id="UP000760472">
    <property type="component" value="Unassembled WGS sequence"/>
</dbReference>
<evidence type="ECO:0000313" key="2">
    <source>
        <dbReference type="EMBL" id="MBN0988948.1"/>
    </source>
</evidence>
<organism evidence="2 3">
    <name type="scientific">Amphritea pacifica</name>
    <dbReference type="NCBI Taxonomy" id="2811233"/>
    <lineage>
        <taxon>Bacteria</taxon>
        <taxon>Pseudomonadati</taxon>
        <taxon>Pseudomonadota</taxon>
        <taxon>Gammaproteobacteria</taxon>
        <taxon>Oceanospirillales</taxon>
        <taxon>Oceanospirillaceae</taxon>
        <taxon>Amphritea</taxon>
    </lineage>
</organism>
<feature type="domain" description="Amidohydrolase-related" evidence="1">
    <location>
        <begin position="16"/>
        <end position="113"/>
    </location>
</feature>
<dbReference type="PANTHER" id="PTHR35563:SF2">
    <property type="entry name" value="BARREL METAL-DEPENDENT HYDROLASE, PUTATIVE (AFU_ORTHOLOGUE AFUA_1G16240)-RELATED"/>
    <property type="match status" value="1"/>
</dbReference>
<accession>A0ABS2WBJ7</accession>
<dbReference type="RefSeq" id="WP_205214104.1">
    <property type="nucleotide sequence ID" value="NZ_JAFFZP010000030.1"/>
</dbReference>
<dbReference type="EMBL" id="JAFFZP010000030">
    <property type="protein sequence ID" value="MBN0988948.1"/>
    <property type="molecule type" value="Genomic_DNA"/>
</dbReference>
<comment type="caution">
    <text evidence="2">The sequence shown here is derived from an EMBL/GenBank/DDBJ whole genome shotgun (WGS) entry which is preliminary data.</text>
</comment>
<dbReference type="InterPro" id="IPR006680">
    <property type="entry name" value="Amidohydro-rel"/>
</dbReference>
<sequence>MWKFLEPASVNDLVFTALLEHIDSGNCYVKLAGCYETSKSGPPHYEDLAAISKALINHAPDRIIRGSNWPHVSLPPEQSPDNAELLDLFCSWVPDQATLKKIFGKYPSKLYGFCAGKQNTI</sequence>
<dbReference type="SUPFAM" id="SSF51556">
    <property type="entry name" value="Metallo-dependent hydrolases"/>
    <property type="match status" value="1"/>
</dbReference>
<dbReference type="InterPro" id="IPR052358">
    <property type="entry name" value="Aro_Compnd_Degr_Hydrolases"/>
</dbReference>